<dbReference type="InterPro" id="IPR008929">
    <property type="entry name" value="Chondroitin_lyas"/>
</dbReference>
<dbReference type="GO" id="GO:0016829">
    <property type="term" value="F:lyase activity"/>
    <property type="evidence" value="ECO:0007669"/>
    <property type="project" value="UniProtKB-KW"/>
</dbReference>
<evidence type="ECO:0000256" key="4">
    <source>
        <dbReference type="ARBA" id="ARBA00023239"/>
    </source>
</evidence>
<dbReference type="Pfam" id="PF07940">
    <property type="entry name" value="Hepar_II_III_C"/>
    <property type="match status" value="1"/>
</dbReference>
<proteinExistence type="predicted"/>
<evidence type="ECO:0000256" key="2">
    <source>
        <dbReference type="ARBA" id="ARBA00022729"/>
    </source>
</evidence>
<dbReference type="InterPro" id="IPR012480">
    <property type="entry name" value="Hepar_II_III_C"/>
</dbReference>
<evidence type="ECO:0000313" key="7">
    <source>
        <dbReference type="EMBL" id="VFJ46011.1"/>
    </source>
</evidence>
<dbReference type="InterPro" id="IPR031680">
    <property type="entry name" value="Hepar_II_III_N"/>
</dbReference>
<keyword evidence="2" id="KW-0732">Signal</keyword>
<keyword evidence="3" id="KW-0574">Periplasm</keyword>
<gene>
    <name evidence="7" type="ORF">BECKFM1743A_GA0114220_1003120</name>
    <name evidence="9" type="ORF">BECKFM1743B_GA0114221_102873</name>
    <name evidence="8" type="ORF">BECKFM1743C_GA0114222_102893</name>
</gene>
<dbReference type="EMBL" id="CAADFA010000289">
    <property type="protein sequence ID" value="VFJ61187.1"/>
    <property type="molecule type" value="Genomic_DNA"/>
</dbReference>
<feature type="domain" description="Heparin-sulfate lyase N-terminal" evidence="6">
    <location>
        <begin position="121"/>
        <end position="308"/>
    </location>
</feature>
<reference evidence="8" key="1">
    <citation type="submission" date="2019-02" db="EMBL/GenBank/DDBJ databases">
        <authorList>
            <person name="Gruber-Vodicka R. H."/>
            <person name="Seah K. B. B."/>
        </authorList>
    </citation>
    <scope>NUCLEOTIDE SEQUENCE</scope>
    <source>
        <strain evidence="7">BECK_BZ163</strain>
        <strain evidence="9">BECK_BZ164</strain>
        <strain evidence="8">BECK_BZ165</strain>
    </source>
</reference>
<protein>
    <submittedName>
        <fullName evidence="8">Uncharacterized conserved protein, heparinase superfamily</fullName>
    </submittedName>
</protein>
<dbReference type="Gene3D" id="2.70.98.70">
    <property type="match status" value="1"/>
</dbReference>
<dbReference type="SUPFAM" id="SSF48230">
    <property type="entry name" value="Chondroitin AC/alginate lyase"/>
    <property type="match status" value="1"/>
</dbReference>
<dbReference type="EMBL" id="CAADFL010000287">
    <property type="protein sequence ID" value="VFK13602.1"/>
    <property type="molecule type" value="Genomic_DNA"/>
</dbReference>
<dbReference type="GO" id="GO:0042597">
    <property type="term" value="C:periplasmic space"/>
    <property type="evidence" value="ECO:0007669"/>
    <property type="project" value="UniProtKB-SubCell"/>
</dbReference>
<evidence type="ECO:0000259" key="5">
    <source>
        <dbReference type="Pfam" id="PF07940"/>
    </source>
</evidence>
<feature type="domain" description="Heparinase II/III-like C-terminal" evidence="5">
    <location>
        <begin position="348"/>
        <end position="559"/>
    </location>
</feature>
<dbReference type="Gene3D" id="1.50.10.100">
    <property type="entry name" value="Chondroitin AC/alginate lyase"/>
    <property type="match status" value="1"/>
</dbReference>
<evidence type="ECO:0000256" key="3">
    <source>
        <dbReference type="ARBA" id="ARBA00022764"/>
    </source>
</evidence>
<evidence type="ECO:0000313" key="8">
    <source>
        <dbReference type="EMBL" id="VFJ61187.1"/>
    </source>
</evidence>
<accession>A0A450T3T7</accession>
<evidence type="ECO:0000256" key="1">
    <source>
        <dbReference type="ARBA" id="ARBA00004418"/>
    </source>
</evidence>
<dbReference type="PANTHER" id="PTHR39210:SF1">
    <property type="entry name" value="HEPARIN-SULFATE LYASE"/>
    <property type="match status" value="1"/>
</dbReference>
<evidence type="ECO:0000313" key="9">
    <source>
        <dbReference type="EMBL" id="VFK13602.1"/>
    </source>
</evidence>
<organism evidence="8">
    <name type="scientific">Candidatus Kentrum sp. FM</name>
    <dbReference type="NCBI Taxonomy" id="2126340"/>
    <lineage>
        <taxon>Bacteria</taxon>
        <taxon>Pseudomonadati</taxon>
        <taxon>Pseudomonadota</taxon>
        <taxon>Gammaproteobacteria</taxon>
        <taxon>Candidatus Kentrum</taxon>
    </lineage>
</organism>
<keyword evidence="4" id="KW-0456">Lyase</keyword>
<sequence>MISSAAPLRRLTLLIHTIRYLRPVQLFGRIWYRCYRPRPDPRLPPPVRRIERPFVPPAARAPSLVGPRRFRFLNREGVLVPKTTVAGGAEPSTLDWEPADRDRLWRYNLHYFDDLNAADAGRRREWHRELLRDWVRDNPPVTGTGWEPYPTSLRMVNWIQWTLTGNTLPAECLHSLAIQARWLSKRLERHLLGNHLLANAKALVFAGLFFEGKEAEGWLATGLGILEREIPEQVLADGGHFERSTMYHALVLEDLLDLYNLVRAYPGAPLPGRLAITGAITDAIARMGDWLQTLCHPDGEIAFFNDAALGIAPAPAELAAYAGRLGLAPPAMPVAAAPSPAAPISTRLVHRKDSGYIRASLGHAVAFLDVAPLGPDYLPGHGHADTLSFELSVFGERVIVNGGTSRYGTGRQRLRERETRAHSTVEIDGKSSSEVWSGFRVARRARPFGLRIQETPDCLEVTCSHDGYRRLPYKPIHRRGWRMTPGGLQVSDWVSGLARAALAAHARFIVPPGIGIEQRDDNSWTLVLAGGRRLELSVIWGTGRVEPARYAPEFGKVLPARCLTVAPAEGRMVTVFEWPAVEG</sequence>
<name>A0A450T3T7_9GAMM</name>
<dbReference type="AlphaFoldDB" id="A0A450T3T7"/>
<dbReference type="PANTHER" id="PTHR39210">
    <property type="entry name" value="HEPARIN-SULFATE LYASE"/>
    <property type="match status" value="1"/>
</dbReference>
<dbReference type="EMBL" id="CAADEZ010000031">
    <property type="protein sequence ID" value="VFJ46011.1"/>
    <property type="molecule type" value="Genomic_DNA"/>
</dbReference>
<comment type="subcellular location">
    <subcellularLocation>
        <location evidence="1">Periplasm</location>
    </subcellularLocation>
</comment>
<dbReference type="Pfam" id="PF16889">
    <property type="entry name" value="Hepar_II_III_N"/>
    <property type="match status" value="1"/>
</dbReference>
<evidence type="ECO:0000259" key="6">
    <source>
        <dbReference type="Pfam" id="PF16889"/>
    </source>
</evidence>